<sequence>MAIPPQVGGMDIEAFRKHGYKVVDQICDYYARLNELPVVAQVEPGYLVNDLPTEAPKEPEDFSLVASDFQSKILPGITHWSHPRFFAYFPAITNFESILADMMATSVSNPGFNWSCSPACTELEQVMLDWAAKLLGLQEKFWNSSKQGGGQITGAASESAIVATVAARERCLRMLSLQGAPEVDEKHGLSLNGQNDTSVKTDELGTRINDADGDVDDTIRDKYHSKLVMYGSTQTHSIGIKAAKILGLKWRSLPTFKRDDYALTGETVRKALEEDEKKGLIPFMLIGTIGTTSTGTVDRLSEIGQVLKNHPTVFLYIDAAWAGTALAVPEHREALQLDAVNEYADGICTNFHKWGLVAFDCSALWVRDRKVLTNALDVTPAFLRTKHGDTGLVVDYRNWSLSLGRRFRSLKLWFVLRSYGVEGFRAHIRKGVQMAAVLEKRIRESKDFELVTPRSLALLVFRLRPSSGDHTPEQLNELNRRLQELVHAEKDFNMTQTVLPGEEGQPSIDCLRFAMGGLRTTEEDAVQAWQIVERLGESIIN</sequence>
<dbReference type="Gene3D" id="1.20.1340.10">
    <property type="entry name" value="dopa decarboxylase, N-terminal domain"/>
    <property type="match status" value="1"/>
</dbReference>
<evidence type="ECO:0000313" key="9">
    <source>
        <dbReference type="Proteomes" id="UP000812966"/>
    </source>
</evidence>
<evidence type="ECO:0000256" key="6">
    <source>
        <dbReference type="PIRSR" id="PIRSR602129-50"/>
    </source>
</evidence>
<dbReference type="PANTHER" id="PTHR11999">
    <property type="entry name" value="GROUP II PYRIDOXAL-5-PHOSPHATE DECARBOXYLASE"/>
    <property type="match status" value="1"/>
</dbReference>
<dbReference type="InterPro" id="IPR015424">
    <property type="entry name" value="PyrdxlP-dep_Trfase"/>
</dbReference>
<dbReference type="Gene3D" id="3.40.640.10">
    <property type="entry name" value="Type I PLP-dependent aspartate aminotransferase-like (Major domain)"/>
    <property type="match status" value="1"/>
</dbReference>
<gene>
    <name evidence="8" type="ORF">FFLO_03341</name>
</gene>
<keyword evidence="9" id="KW-1185">Reference proteome</keyword>
<evidence type="ECO:0000256" key="1">
    <source>
        <dbReference type="ARBA" id="ARBA00001933"/>
    </source>
</evidence>
<dbReference type="GO" id="GO:0005737">
    <property type="term" value="C:cytoplasm"/>
    <property type="evidence" value="ECO:0007669"/>
    <property type="project" value="TreeGrafter"/>
</dbReference>
<dbReference type="EMBL" id="JABELV010000060">
    <property type="protein sequence ID" value="KAG7544302.1"/>
    <property type="molecule type" value="Genomic_DNA"/>
</dbReference>
<dbReference type="InterPro" id="IPR015421">
    <property type="entry name" value="PyrdxlP-dep_Trfase_major"/>
</dbReference>
<dbReference type="InterPro" id="IPR015422">
    <property type="entry name" value="PyrdxlP-dep_Trfase_small"/>
</dbReference>
<evidence type="ECO:0008006" key="10">
    <source>
        <dbReference type="Google" id="ProtNLM"/>
    </source>
</evidence>
<dbReference type="InterPro" id="IPR010977">
    <property type="entry name" value="Aromatic_deC"/>
</dbReference>
<comment type="cofactor">
    <cofactor evidence="1 6 7">
        <name>pyridoxal 5'-phosphate</name>
        <dbReference type="ChEBI" id="CHEBI:597326"/>
    </cofactor>
</comment>
<organism evidence="8 9">
    <name type="scientific">Filobasidium floriforme</name>
    <dbReference type="NCBI Taxonomy" id="5210"/>
    <lineage>
        <taxon>Eukaryota</taxon>
        <taxon>Fungi</taxon>
        <taxon>Dikarya</taxon>
        <taxon>Basidiomycota</taxon>
        <taxon>Agaricomycotina</taxon>
        <taxon>Tremellomycetes</taxon>
        <taxon>Filobasidiales</taxon>
        <taxon>Filobasidiaceae</taxon>
        <taxon>Filobasidium</taxon>
    </lineage>
</organism>
<reference evidence="8" key="1">
    <citation type="submission" date="2020-04" db="EMBL/GenBank/DDBJ databases">
        <title>Analysis of mating type loci in Filobasidium floriforme.</title>
        <authorList>
            <person name="Nowrousian M."/>
        </authorList>
    </citation>
    <scope>NUCLEOTIDE SEQUENCE</scope>
    <source>
        <strain evidence="8">CBS 6242</strain>
    </source>
</reference>
<comment type="caution">
    <text evidence="8">The sequence shown here is derived from an EMBL/GenBank/DDBJ whole genome shotgun (WGS) entry which is preliminary data.</text>
</comment>
<dbReference type="GO" id="GO:0019752">
    <property type="term" value="P:carboxylic acid metabolic process"/>
    <property type="evidence" value="ECO:0007669"/>
    <property type="project" value="InterPro"/>
</dbReference>
<proteinExistence type="inferred from homology"/>
<comment type="similarity">
    <text evidence="2 7">Belongs to the group II decarboxylase family.</text>
</comment>
<evidence type="ECO:0000256" key="3">
    <source>
        <dbReference type="ARBA" id="ARBA00022793"/>
    </source>
</evidence>
<evidence type="ECO:0000256" key="4">
    <source>
        <dbReference type="ARBA" id="ARBA00022898"/>
    </source>
</evidence>
<dbReference type="GO" id="GO:0016831">
    <property type="term" value="F:carboxy-lyase activity"/>
    <property type="evidence" value="ECO:0007669"/>
    <property type="project" value="UniProtKB-KW"/>
</dbReference>
<dbReference type="GO" id="GO:0030170">
    <property type="term" value="F:pyridoxal phosphate binding"/>
    <property type="evidence" value="ECO:0007669"/>
    <property type="project" value="InterPro"/>
</dbReference>
<dbReference type="PRINTS" id="PR00800">
    <property type="entry name" value="YHDCRBOXLASE"/>
</dbReference>
<keyword evidence="4 6" id="KW-0663">Pyridoxal phosphate</keyword>
<dbReference type="SUPFAM" id="SSF53383">
    <property type="entry name" value="PLP-dependent transferases"/>
    <property type="match status" value="1"/>
</dbReference>
<dbReference type="GO" id="GO:0006520">
    <property type="term" value="P:amino acid metabolic process"/>
    <property type="evidence" value="ECO:0007669"/>
    <property type="project" value="InterPro"/>
</dbReference>
<accession>A0A8K0JN00</accession>
<name>A0A8K0JN00_9TREE</name>
<dbReference type="AlphaFoldDB" id="A0A8K0JN00"/>
<keyword evidence="5 7" id="KW-0456">Lyase</keyword>
<evidence type="ECO:0000256" key="7">
    <source>
        <dbReference type="RuleBase" id="RU000382"/>
    </source>
</evidence>
<dbReference type="Gene3D" id="3.90.1150.10">
    <property type="entry name" value="Aspartate Aminotransferase, domain 1"/>
    <property type="match status" value="1"/>
</dbReference>
<feature type="modified residue" description="N6-(pyridoxal phosphate)lysine" evidence="6">
    <location>
        <position position="353"/>
    </location>
</feature>
<keyword evidence="3" id="KW-0210">Decarboxylase</keyword>
<evidence type="ECO:0000313" key="8">
    <source>
        <dbReference type="EMBL" id="KAG7544302.1"/>
    </source>
</evidence>
<dbReference type="InterPro" id="IPR002129">
    <property type="entry name" value="PyrdxlP-dep_de-COase"/>
</dbReference>
<dbReference type="Proteomes" id="UP000812966">
    <property type="component" value="Unassembled WGS sequence"/>
</dbReference>
<protein>
    <recommendedName>
        <fullName evidence="10">Aromatic-L-amino-acid decarboxylase</fullName>
    </recommendedName>
</protein>
<dbReference type="PANTHER" id="PTHR11999:SF70">
    <property type="entry name" value="MIP05841P"/>
    <property type="match status" value="1"/>
</dbReference>
<evidence type="ECO:0000256" key="5">
    <source>
        <dbReference type="ARBA" id="ARBA00023239"/>
    </source>
</evidence>
<dbReference type="Pfam" id="PF00282">
    <property type="entry name" value="Pyridoxal_deC"/>
    <property type="match status" value="2"/>
</dbReference>
<evidence type="ECO:0000256" key="2">
    <source>
        <dbReference type="ARBA" id="ARBA00009533"/>
    </source>
</evidence>